<feature type="signal peptide" evidence="1">
    <location>
        <begin position="1"/>
        <end position="23"/>
    </location>
</feature>
<keyword evidence="1" id="KW-0732">Signal</keyword>
<accession>A0A562UG20</accession>
<evidence type="ECO:0008006" key="4">
    <source>
        <dbReference type="Google" id="ProtNLM"/>
    </source>
</evidence>
<evidence type="ECO:0000313" key="3">
    <source>
        <dbReference type="Proteomes" id="UP000317010"/>
    </source>
</evidence>
<comment type="caution">
    <text evidence="2">The sequence shown here is derived from an EMBL/GenBank/DDBJ whole genome shotgun (WGS) entry which is preliminary data.</text>
</comment>
<reference evidence="2 3" key="1">
    <citation type="submission" date="2019-07" db="EMBL/GenBank/DDBJ databases">
        <title>Genomic Encyclopedia of Archaeal and Bacterial Type Strains, Phase II (KMG-II): from individual species to whole genera.</title>
        <authorList>
            <person name="Goeker M."/>
        </authorList>
    </citation>
    <scope>NUCLEOTIDE SEQUENCE [LARGE SCALE GENOMIC DNA]</scope>
    <source>
        <strain evidence="2 3">ATCC BAA-1854</strain>
    </source>
</reference>
<keyword evidence="3" id="KW-1185">Reference proteome</keyword>
<dbReference type="RefSeq" id="WP_144909278.1">
    <property type="nucleotide sequence ID" value="NZ_VLLI01000001.1"/>
</dbReference>
<sequence length="366" mass="39232">MVKIYSFKNLSFILVSLSLLALASCKKEHHTTVATPTKLGLYAYSSSIYKELGIVISKVGTQNLDSLLVFDTGSGGMVIDATNILPASMISTSGFVFTGDSTVVDGITLTNQTSSIAYGVDSATTETVYGNLAYASVTIGDENGSIVIKRLPFFLYYKAVDSQNNILPAHEFDVFGVSSEYDLQFSNNVNITSPFSYFDPGTGLTKGFKMSAIGTSDYSYLGTYVDALTLGLTSDDLSGSSGFSFATLSYYQGDGYAPVIPGTVTYNNKSFASYVLFDTGTEPYSYLEDPTYAGSGTNLLPTNSAVSVSTTSGFTYSYVTSATENLTNVENPGTANGNETVFGLEFFLNNEYMIDFTDHKLGLKNN</sequence>
<feature type="chain" id="PRO_5021746319" description="Aspartyl protease" evidence="1">
    <location>
        <begin position="24"/>
        <end position="366"/>
    </location>
</feature>
<gene>
    <name evidence="2" type="ORF">JN11_00507</name>
</gene>
<evidence type="ECO:0000256" key="1">
    <source>
        <dbReference type="SAM" id="SignalP"/>
    </source>
</evidence>
<dbReference type="PROSITE" id="PS51257">
    <property type="entry name" value="PROKAR_LIPOPROTEIN"/>
    <property type="match status" value="1"/>
</dbReference>
<dbReference type="Proteomes" id="UP000317010">
    <property type="component" value="Unassembled WGS sequence"/>
</dbReference>
<name>A0A562UG20_9SPHI</name>
<evidence type="ECO:0000313" key="2">
    <source>
        <dbReference type="EMBL" id="TWJ04786.1"/>
    </source>
</evidence>
<proteinExistence type="predicted"/>
<dbReference type="EMBL" id="VLLI01000001">
    <property type="protein sequence ID" value="TWJ04786.1"/>
    <property type="molecule type" value="Genomic_DNA"/>
</dbReference>
<protein>
    <recommendedName>
        <fullName evidence="4">Aspartyl protease</fullName>
    </recommendedName>
</protein>
<dbReference type="OrthoDB" id="790019at2"/>
<organism evidence="2 3">
    <name type="scientific">Mucilaginibacter frigoritolerans</name>
    <dbReference type="NCBI Taxonomy" id="652788"/>
    <lineage>
        <taxon>Bacteria</taxon>
        <taxon>Pseudomonadati</taxon>
        <taxon>Bacteroidota</taxon>
        <taxon>Sphingobacteriia</taxon>
        <taxon>Sphingobacteriales</taxon>
        <taxon>Sphingobacteriaceae</taxon>
        <taxon>Mucilaginibacter</taxon>
    </lineage>
</organism>
<dbReference type="AlphaFoldDB" id="A0A562UG20"/>